<dbReference type="GO" id="GO:0022857">
    <property type="term" value="F:transmembrane transporter activity"/>
    <property type="evidence" value="ECO:0007669"/>
    <property type="project" value="UniProtKB-UniRule"/>
</dbReference>
<keyword evidence="1" id="KW-0813">Transport</keyword>
<feature type="transmembrane region" description="Helical" evidence="1">
    <location>
        <begin position="193"/>
        <end position="217"/>
    </location>
</feature>
<reference evidence="2 3" key="1">
    <citation type="submission" date="2019-08" db="EMBL/GenBank/DDBJ databases">
        <title>In-depth cultivation of the pig gut microbiome towards novel bacterial diversity and tailored functional studies.</title>
        <authorList>
            <person name="Wylensek D."/>
            <person name="Hitch T.C.A."/>
            <person name="Clavel T."/>
        </authorList>
    </citation>
    <scope>NUCLEOTIDE SEQUENCE [LARGE SCALE GENOMIC DNA]</scope>
    <source>
        <strain evidence="2 3">NM-380-WT-3C1</strain>
    </source>
</reference>
<feature type="transmembrane region" description="Helical" evidence="1">
    <location>
        <begin position="29"/>
        <end position="45"/>
    </location>
</feature>
<keyword evidence="1" id="KW-0472">Membrane</keyword>
<feature type="transmembrane region" description="Helical" evidence="1">
    <location>
        <begin position="51"/>
        <end position="73"/>
    </location>
</feature>
<sequence length="230" mass="26590">MLNEMWWVLMLVLNFVAILFAYRVWGKLGLFIWIPISVIVANIQVTKNVNLFGLEATLGNIVYSTSFLATDILSEMYGPKDSKKAVTIGFFSVIVMTIMMQLAIQFNPAPSDFVQESMETIFGFMPRIAFGSIIAYVISNFHDIWAFELWKKLKPGKKTLWMRNCFSTMVSQLLDSLIFTFIAFFGVYEMSVWWQIVLTTYLLKFIVAVCDTPFMYIARKWFDNNKICEG</sequence>
<feature type="transmembrane region" description="Helical" evidence="1">
    <location>
        <begin position="85"/>
        <end position="104"/>
    </location>
</feature>
<dbReference type="Proteomes" id="UP000460549">
    <property type="component" value="Unassembled WGS sequence"/>
</dbReference>
<feature type="transmembrane region" description="Helical" evidence="1">
    <location>
        <begin position="166"/>
        <end position="187"/>
    </location>
</feature>
<dbReference type="GO" id="GO:0005886">
    <property type="term" value="C:plasma membrane"/>
    <property type="evidence" value="ECO:0007669"/>
    <property type="project" value="UniProtKB-SubCell"/>
</dbReference>
<comment type="similarity">
    <text evidence="1">Belongs to the vitamin uptake transporter (VUT/ECF) (TC 2.A.88) family. Q precursor transporter subfamily.</text>
</comment>
<dbReference type="AlphaFoldDB" id="A0A7X2PDJ2"/>
<dbReference type="HAMAP" id="MF_02088">
    <property type="entry name" value="Q_prec_transport"/>
    <property type="match status" value="1"/>
</dbReference>
<evidence type="ECO:0000256" key="1">
    <source>
        <dbReference type="HAMAP-Rule" id="MF_02088"/>
    </source>
</evidence>
<dbReference type="PANTHER" id="PTHR34300">
    <property type="entry name" value="QUEUOSINE PRECURSOR TRANSPORTER-RELATED"/>
    <property type="match status" value="1"/>
</dbReference>
<evidence type="ECO:0000313" key="3">
    <source>
        <dbReference type="Proteomes" id="UP000460549"/>
    </source>
</evidence>
<comment type="subcellular location">
    <subcellularLocation>
        <location evidence="1">Cell membrane</location>
        <topology evidence="1">Multi-pass membrane protein</topology>
    </subcellularLocation>
</comment>
<keyword evidence="1" id="KW-0812">Transmembrane</keyword>
<dbReference type="InterPro" id="IPR003744">
    <property type="entry name" value="YhhQ"/>
</dbReference>
<dbReference type="EMBL" id="VUNN01000021">
    <property type="protein sequence ID" value="MSU06954.1"/>
    <property type="molecule type" value="Genomic_DNA"/>
</dbReference>
<dbReference type="Pfam" id="PF02592">
    <property type="entry name" value="Vut_1"/>
    <property type="match status" value="1"/>
</dbReference>
<dbReference type="NCBIfam" id="TIGR00697">
    <property type="entry name" value="queuosine precursor transporter"/>
    <property type="match status" value="1"/>
</dbReference>
<evidence type="ECO:0000313" key="2">
    <source>
        <dbReference type="EMBL" id="MSU06954.1"/>
    </source>
</evidence>
<dbReference type="PANTHER" id="PTHR34300:SF2">
    <property type="entry name" value="QUEUOSINE PRECURSOR TRANSPORTER-RELATED"/>
    <property type="match status" value="1"/>
</dbReference>
<keyword evidence="1" id="KW-1003">Cell membrane</keyword>
<comment type="caution">
    <text evidence="2">The sequence shown here is derived from an EMBL/GenBank/DDBJ whole genome shotgun (WGS) entry which is preliminary data.</text>
</comment>
<keyword evidence="1" id="KW-1133">Transmembrane helix</keyword>
<comment type="function">
    <text evidence="1">Involved in the import of queuosine (Q) precursors, required for Q precursor salvage.</text>
</comment>
<feature type="transmembrane region" description="Helical" evidence="1">
    <location>
        <begin position="124"/>
        <end position="145"/>
    </location>
</feature>
<organism evidence="2 3">
    <name type="scientific">Bullifex porci</name>
    <dbReference type="NCBI Taxonomy" id="2606638"/>
    <lineage>
        <taxon>Bacteria</taxon>
        <taxon>Pseudomonadati</taxon>
        <taxon>Spirochaetota</taxon>
        <taxon>Spirochaetia</taxon>
        <taxon>Spirochaetales</taxon>
        <taxon>Spirochaetaceae</taxon>
        <taxon>Bullifex</taxon>
    </lineage>
</organism>
<keyword evidence="3" id="KW-1185">Reference proteome</keyword>
<gene>
    <name evidence="2" type="ORF">FYJ80_09245</name>
</gene>
<proteinExistence type="inferred from homology"/>
<feature type="transmembrane region" description="Helical" evidence="1">
    <location>
        <begin position="6"/>
        <end position="22"/>
    </location>
</feature>
<name>A0A7X2PDJ2_9SPIO</name>
<accession>A0A7X2PDJ2</accession>
<protein>
    <recommendedName>
        <fullName evidence="1">Probable queuosine precursor transporter</fullName>
        <shortName evidence="1">Q precursor transporter</shortName>
    </recommendedName>
</protein>